<dbReference type="OrthoDB" id="538223at2759"/>
<evidence type="ECO:0000256" key="4">
    <source>
        <dbReference type="SAM" id="MobiDB-lite"/>
    </source>
</evidence>
<evidence type="ECO:0000256" key="2">
    <source>
        <dbReference type="ARBA" id="ARBA00022737"/>
    </source>
</evidence>
<dbReference type="PROSITE" id="PS50294">
    <property type="entry name" value="WD_REPEATS_REGION"/>
    <property type="match status" value="12"/>
</dbReference>
<feature type="region of interest" description="Disordered" evidence="4">
    <location>
        <begin position="32"/>
        <end position="68"/>
    </location>
</feature>
<keyword evidence="1 3" id="KW-0853">WD repeat</keyword>
<dbReference type="SUPFAM" id="SSF52540">
    <property type="entry name" value="P-loop containing nucleoside triphosphate hydrolases"/>
    <property type="match status" value="1"/>
</dbReference>
<dbReference type="InterPro" id="IPR011047">
    <property type="entry name" value="Quinoprotein_ADH-like_sf"/>
</dbReference>
<feature type="domain" description="NACHT" evidence="5">
    <location>
        <begin position="264"/>
        <end position="411"/>
    </location>
</feature>
<evidence type="ECO:0000256" key="1">
    <source>
        <dbReference type="ARBA" id="ARBA00022574"/>
    </source>
</evidence>
<dbReference type="PRINTS" id="PR00320">
    <property type="entry name" value="GPROTEINBRPT"/>
</dbReference>
<feature type="repeat" description="WD" evidence="3">
    <location>
        <begin position="1014"/>
        <end position="1055"/>
    </location>
</feature>
<dbReference type="InterPro" id="IPR015943">
    <property type="entry name" value="WD40/YVTN_repeat-like_dom_sf"/>
</dbReference>
<dbReference type="InterPro" id="IPR027417">
    <property type="entry name" value="P-loop_NTPase"/>
</dbReference>
<dbReference type="Gene3D" id="3.40.50.300">
    <property type="entry name" value="P-loop containing nucleotide triphosphate hydrolases"/>
    <property type="match status" value="1"/>
</dbReference>
<sequence>MDVTPTSTPKPKKRALARRWFYEIKSELKGKFENSSRVPSGPTPRAPNSQPSSRPSSHHSSRHSVHLDSTLKRTAWGGLRATLNELYGSTELVPPLKSAISGLISLLGAAAKNRRDYEKLAMDLEITAEFLNQHLKTSAAGQTMERISIIARSVEKELKSIEARQERSDTGRILGAHDDEEDLIGRYRRIEQLLHRIQATSMSTWALANEHMTDTRLEKLGPAKLAGHNSKLSTSLSRRTCTENTRTTILSDLNDWSDNPGGEKVYWMDGMAGTGKTTIACTLAIELESRGQLAASFFCTRTSPECRDANRIIPTIAYQLARQSTAFQSALCQVLGKDPDLGSRNISTQFDQLLKMPLEAVKGKMANNLVIVIDALDECEDTLAVGQILEVLFQFVTSLPIKFFITSRPEAAIREKMISAENASKSILHLHDIERSLVQEDIELYLWEELEFMSPSPTDVKRLAALADNLFIYAATAVRYIRPEKKSVDPRERLATVLAEDSKSGKRFSHIDSLYSTVLAAALDDEDLEAEERGRTQLVLWTAICAREPIPVGTLAALSGISSEDQALTALQSLRSVLHVTEHTNIVSTLHASFPDYMFARDRSERFFCDEIVHSHFLTRRCLEIMKGQLQFNICNLPSSFIPDSDIPDLTTRVEKSISSSLSYACKYWPDYLRITESSNELQMLVGEFLCQRLLFWMEVLNLKGCMVIGVRGLLKVQAWLGPVDGSSDLVKLTSDAHKFVARYAAHAISLSTPHIYISALPFCPPSSLVSAHYRQRMQGLMEVKGTAIIRLGAAPLATWITSNNIFSVAYSPDGAQVASGSEDGSLCIRNVHDGQISVGISIDDSEIISSLMFSPDGTRIVTGSYDCMIRLWDARNGTLVTGPFEGHKLRITSVAFSPDGTRIASGSYDATIRVWDAHSGTIAAGPFEGHTDWVNSVMYSPNGAQIVSCSHDCTIRLWDANTGIPMINPFTGHTRPVNSVVFSPDGERIVSGSHDYTIRVWSAHNGTLAIDPLEGHTGFISSVAYSPNGALIVSGSWDQTIRLWNAHDGTLAAGPFEGHTARVNSVGFSPDGTQIVSGSSDESIRIWNVFDSALATVPPKGHSSVIYAADFSPNGMFIASCSADQTIRISSALDGTRVAGPIKGHANIVLSLAFSPDGNRIASGSADCTIRVWRVHDGVLVTGPFEGHSNLITSVAFSPSGSLIASGSHDCTIYVWDASDGTIIAGPFKGHELGITSIAFSPDGKYIASGSLDTTICIWNSFDGTQIFEPFKGHTDDVTSLCISSDGSCIVSGSRDRTIRIWRARDGKLITAPLEGHTDNVTSVAVSPDGALIVSGSDDCTIRTWNIHNGTPAAPPLQVHTSSINTVRFSPDGSSILSCSSDQTLRVWALDSKQQTCAALADFWNVRDDGWLLNTSSQMLFWVPGEIRECFPRLNNLFTIGPLGTVQATFDDVLLGEDWIKCWVNT</sequence>
<proteinExistence type="predicted"/>
<dbReference type="PANTHER" id="PTHR19848:SF8">
    <property type="entry name" value="F-BOX AND WD REPEAT DOMAIN CONTAINING 7"/>
    <property type="match status" value="1"/>
</dbReference>
<feature type="repeat" description="WD" evidence="3">
    <location>
        <begin position="1057"/>
        <end position="1098"/>
    </location>
</feature>
<dbReference type="InterPro" id="IPR007111">
    <property type="entry name" value="NACHT_NTPase"/>
</dbReference>
<keyword evidence="2" id="KW-0677">Repeat</keyword>
<feature type="repeat" description="WD" evidence="3">
    <location>
        <begin position="971"/>
        <end position="1012"/>
    </location>
</feature>
<dbReference type="Gene3D" id="2.130.10.10">
    <property type="entry name" value="YVTN repeat-like/Quinoprotein amine dehydrogenase"/>
    <property type="match status" value="6"/>
</dbReference>
<dbReference type="Pfam" id="PF24883">
    <property type="entry name" value="NPHP3_N"/>
    <property type="match status" value="1"/>
</dbReference>
<feature type="repeat" description="WD" evidence="3">
    <location>
        <begin position="1358"/>
        <end position="1399"/>
    </location>
</feature>
<dbReference type="PROSITE" id="PS50082">
    <property type="entry name" value="WD_REPEATS_2"/>
    <property type="match status" value="13"/>
</dbReference>
<dbReference type="InterPro" id="IPR001680">
    <property type="entry name" value="WD40_rpt"/>
</dbReference>
<evidence type="ECO:0000313" key="7">
    <source>
        <dbReference type="Proteomes" id="UP000383932"/>
    </source>
</evidence>
<gene>
    <name evidence="6" type="ORF">CTheo_3896</name>
</gene>
<dbReference type="CDD" id="cd00200">
    <property type="entry name" value="WD40"/>
    <property type="match status" value="2"/>
</dbReference>
<dbReference type="InterPro" id="IPR019775">
    <property type="entry name" value="WD40_repeat_CS"/>
</dbReference>
<reference evidence="6 7" key="1">
    <citation type="journal article" date="2019" name="Fungal Biol. Biotechnol.">
        <title>Draft genome sequence of fastidious pathogen Ceratobasidium theobromae, which causes vascular-streak dieback in Theobroma cacao.</title>
        <authorList>
            <person name="Ali S.S."/>
            <person name="Asman A."/>
            <person name="Shao J."/>
            <person name="Firmansyah A.P."/>
            <person name="Susilo A.W."/>
            <person name="Rosmana A."/>
            <person name="McMahon P."/>
            <person name="Junaid M."/>
            <person name="Guest D."/>
            <person name="Kheng T.Y."/>
            <person name="Meinhardt L.W."/>
            <person name="Bailey B.A."/>
        </authorList>
    </citation>
    <scope>NUCLEOTIDE SEQUENCE [LARGE SCALE GENOMIC DNA]</scope>
    <source>
        <strain evidence="6 7">CT2</strain>
    </source>
</reference>
<feature type="repeat" description="WD" evidence="3">
    <location>
        <begin position="1315"/>
        <end position="1356"/>
    </location>
</feature>
<feature type="repeat" description="WD" evidence="3">
    <location>
        <begin position="885"/>
        <end position="926"/>
    </location>
</feature>
<feature type="repeat" description="WD" evidence="3">
    <location>
        <begin position="1100"/>
        <end position="1130"/>
    </location>
</feature>
<feature type="repeat" description="WD" evidence="3">
    <location>
        <begin position="842"/>
        <end position="883"/>
    </location>
</feature>
<evidence type="ECO:0000259" key="5">
    <source>
        <dbReference type="PROSITE" id="PS50837"/>
    </source>
</evidence>
<name>A0A5N5QLH9_9AGAM</name>
<feature type="repeat" description="WD" evidence="3">
    <location>
        <begin position="1143"/>
        <end position="1184"/>
    </location>
</feature>
<evidence type="ECO:0000313" key="6">
    <source>
        <dbReference type="EMBL" id="KAB5592632.1"/>
    </source>
</evidence>
<dbReference type="PROSITE" id="PS00678">
    <property type="entry name" value="WD_REPEATS_1"/>
    <property type="match status" value="5"/>
</dbReference>
<dbReference type="InterPro" id="IPR020472">
    <property type="entry name" value="WD40_PAC1"/>
</dbReference>
<comment type="caution">
    <text evidence="6">The sequence shown here is derived from an EMBL/GenBank/DDBJ whole genome shotgun (WGS) entry which is preliminary data.</text>
</comment>
<dbReference type="InterPro" id="IPR056884">
    <property type="entry name" value="NPHP3-like_N"/>
</dbReference>
<dbReference type="Pfam" id="PF00400">
    <property type="entry name" value="WD40"/>
    <property type="match status" value="14"/>
</dbReference>
<accession>A0A5N5QLH9</accession>
<feature type="compositionally biased region" description="Low complexity" evidence="4">
    <location>
        <begin position="46"/>
        <end position="55"/>
    </location>
</feature>
<dbReference type="Proteomes" id="UP000383932">
    <property type="component" value="Unassembled WGS sequence"/>
</dbReference>
<organism evidence="6 7">
    <name type="scientific">Ceratobasidium theobromae</name>
    <dbReference type="NCBI Taxonomy" id="1582974"/>
    <lineage>
        <taxon>Eukaryota</taxon>
        <taxon>Fungi</taxon>
        <taxon>Dikarya</taxon>
        <taxon>Basidiomycota</taxon>
        <taxon>Agaricomycotina</taxon>
        <taxon>Agaricomycetes</taxon>
        <taxon>Cantharellales</taxon>
        <taxon>Ceratobasidiaceae</taxon>
        <taxon>Ceratobasidium</taxon>
    </lineage>
</organism>
<feature type="repeat" description="WD" evidence="3">
    <location>
        <begin position="1186"/>
        <end position="1227"/>
    </location>
</feature>
<feature type="repeat" description="WD" evidence="3">
    <location>
        <begin position="928"/>
        <end position="969"/>
    </location>
</feature>
<dbReference type="PANTHER" id="PTHR19848">
    <property type="entry name" value="WD40 REPEAT PROTEIN"/>
    <property type="match status" value="1"/>
</dbReference>
<dbReference type="SUPFAM" id="SSF50998">
    <property type="entry name" value="Quinoprotein alcohol dehydrogenase-like"/>
    <property type="match status" value="2"/>
</dbReference>
<dbReference type="PROSITE" id="PS50837">
    <property type="entry name" value="NACHT"/>
    <property type="match status" value="1"/>
</dbReference>
<evidence type="ECO:0000256" key="3">
    <source>
        <dbReference type="PROSITE-ProRule" id="PRU00221"/>
    </source>
</evidence>
<protein>
    <submittedName>
        <fullName evidence="6">Vegetative incompatibility protein HET-E-1</fullName>
    </submittedName>
</protein>
<feature type="repeat" description="WD" evidence="3">
    <location>
        <begin position="1272"/>
        <end position="1313"/>
    </location>
</feature>
<dbReference type="EMBL" id="SSOP01000058">
    <property type="protein sequence ID" value="KAB5592632.1"/>
    <property type="molecule type" value="Genomic_DNA"/>
</dbReference>
<feature type="repeat" description="WD" evidence="3">
    <location>
        <begin position="1229"/>
        <end position="1261"/>
    </location>
</feature>
<dbReference type="SMART" id="SM00320">
    <property type="entry name" value="WD40"/>
    <property type="match status" value="14"/>
</dbReference>
<keyword evidence="7" id="KW-1185">Reference proteome</keyword>